<dbReference type="OrthoDB" id="10533622at2759"/>
<sequence>MYKIVSDRLVSSLRDENLRIKLLEQKRVCLAKLTEFADSVMVARASSRGRFQRPPGSTSYSQPQAGPTPMIRQSPSNVRRSSQEVPDVRCYRSLVEQEQVVPLNQPISFTLLDKALLVVTGKVSSELTIAGETEHVVLFVADIPCQVLVGRDILGTFSLVFDIGDSSYWSEKQAPRIKYPLVWVQKCGENVVQRVGAGSRVGLVKGNGRETKSDSVVFGKIEGYDNHVK</sequence>
<dbReference type="Proteomes" id="UP000230750">
    <property type="component" value="Unassembled WGS sequence"/>
</dbReference>
<evidence type="ECO:0000313" key="3">
    <source>
        <dbReference type="Proteomes" id="UP000230750"/>
    </source>
</evidence>
<keyword evidence="3" id="KW-1185">Reference proteome</keyword>
<reference evidence="2 3" key="1">
    <citation type="journal article" date="2017" name="PLoS Biol.">
        <title>The sea cucumber genome provides insights into morphological evolution and visceral regeneration.</title>
        <authorList>
            <person name="Zhang X."/>
            <person name="Sun L."/>
            <person name="Yuan J."/>
            <person name="Sun Y."/>
            <person name="Gao Y."/>
            <person name="Zhang L."/>
            <person name="Li S."/>
            <person name="Dai H."/>
            <person name="Hamel J.F."/>
            <person name="Liu C."/>
            <person name="Yu Y."/>
            <person name="Liu S."/>
            <person name="Lin W."/>
            <person name="Guo K."/>
            <person name="Jin S."/>
            <person name="Xu P."/>
            <person name="Storey K.B."/>
            <person name="Huan P."/>
            <person name="Zhang T."/>
            <person name="Zhou Y."/>
            <person name="Zhang J."/>
            <person name="Lin C."/>
            <person name="Li X."/>
            <person name="Xing L."/>
            <person name="Huo D."/>
            <person name="Sun M."/>
            <person name="Wang L."/>
            <person name="Mercier A."/>
            <person name="Li F."/>
            <person name="Yang H."/>
            <person name="Xiang J."/>
        </authorList>
    </citation>
    <scope>NUCLEOTIDE SEQUENCE [LARGE SCALE GENOMIC DNA]</scope>
    <source>
        <strain evidence="2">Shaxun</strain>
        <tissue evidence="2">Muscle</tissue>
    </source>
</reference>
<name>A0A2G8LQX3_STIJA</name>
<feature type="region of interest" description="Disordered" evidence="1">
    <location>
        <begin position="47"/>
        <end position="82"/>
    </location>
</feature>
<comment type="caution">
    <text evidence="2">The sequence shown here is derived from an EMBL/GenBank/DDBJ whole genome shotgun (WGS) entry which is preliminary data.</text>
</comment>
<dbReference type="AlphaFoldDB" id="A0A2G8LQX3"/>
<protein>
    <submittedName>
        <fullName evidence="2">Uncharacterized protein</fullName>
    </submittedName>
</protein>
<evidence type="ECO:0000256" key="1">
    <source>
        <dbReference type="SAM" id="MobiDB-lite"/>
    </source>
</evidence>
<gene>
    <name evidence="2" type="ORF">BSL78_00445</name>
</gene>
<dbReference type="EMBL" id="MRZV01000008">
    <property type="protein sequence ID" value="PIK62653.1"/>
    <property type="molecule type" value="Genomic_DNA"/>
</dbReference>
<organism evidence="2 3">
    <name type="scientific">Stichopus japonicus</name>
    <name type="common">Sea cucumber</name>
    <dbReference type="NCBI Taxonomy" id="307972"/>
    <lineage>
        <taxon>Eukaryota</taxon>
        <taxon>Metazoa</taxon>
        <taxon>Echinodermata</taxon>
        <taxon>Eleutherozoa</taxon>
        <taxon>Echinozoa</taxon>
        <taxon>Holothuroidea</taxon>
        <taxon>Aspidochirotacea</taxon>
        <taxon>Aspidochirotida</taxon>
        <taxon>Stichopodidae</taxon>
        <taxon>Apostichopus</taxon>
    </lineage>
</organism>
<accession>A0A2G8LQX3</accession>
<feature type="compositionally biased region" description="Polar residues" evidence="1">
    <location>
        <begin position="55"/>
        <end position="82"/>
    </location>
</feature>
<evidence type="ECO:0000313" key="2">
    <source>
        <dbReference type="EMBL" id="PIK62653.1"/>
    </source>
</evidence>
<proteinExistence type="predicted"/>